<dbReference type="EMBL" id="JADNYM010000006">
    <property type="protein sequence ID" value="MBG0738909.1"/>
    <property type="molecule type" value="Genomic_DNA"/>
</dbReference>
<proteinExistence type="predicted"/>
<evidence type="ECO:0000313" key="2">
    <source>
        <dbReference type="Proteomes" id="UP000655366"/>
    </source>
</evidence>
<organism evidence="1 2">
    <name type="scientific">Arthrobacter terrae</name>
    <dbReference type="NCBI Taxonomy" id="2935737"/>
    <lineage>
        <taxon>Bacteria</taxon>
        <taxon>Bacillati</taxon>
        <taxon>Actinomycetota</taxon>
        <taxon>Actinomycetes</taxon>
        <taxon>Micrococcales</taxon>
        <taxon>Micrococcaceae</taxon>
        <taxon>Arthrobacter</taxon>
    </lineage>
</organism>
<name>A0A931CQ27_9MICC</name>
<sequence>MATLKNNRHGYTHVTEPACPRVQMAGTGAAGIHANQNNRHHKAGKTSRVSTRNAQLRAVLRHEYS</sequence>
<dbReference type="Proteomes" id="UP000655366">
    <property type="component" value="Unassembled WGS sequence"/>
</dbReference>
<comment type="caution">
    <text evidence="1">The sequence shown here is derived from an EMBL/GenBank/DDBJ whole genome shotgun (WGS) entry which is preliminary data.</text>
</comment>
<dbReference type="RefSeq" id="WP_196395862.1">
    <property type="nucleotide sequence ID" value="NZ_JADNYM010000006.1"/>
</dbReference>
<dbReference type="AlphaFoldDB" id="A0A931CQ27"/>
<keyword evidence="2" id="KW-1185">Reference proteome</keyword>
<reference evidence="1 2" key="1">
    <citation type="submission" date="2020-11" db="EMBL/GenBank/DDBJ databases">
        <title>Arthrobacter antarcticus sp. nov., isolated from Antarctic Soil.</title>
        <authorList>
            <person name="Li J."/>
        </authorList>
    </citation>
    <scope>NUCLEOTIDE SEQUENCE [LARGE SCALE GENOMIC DNA]</scope>
    <source>
        <strain evidence="1 2">Z1-20</strain>
    </source>
</reference>
<gene>
    <name evidence="1" type="ORF">IV500_05665</name>
</gene>
<accession>A0A931CQ27</accession>
<protein>
    <submittedName>
        <fullName evidence="1">Uncharacterized protein</fullName>
    </submittedName>
</protein>
<evidence type="ECO:0000313" key="1">
    <source>
        <dbReference type="EMBL" id="MBG0738909.1"/>
    </source>
</evidence>